<evidence type="ECO:0000313" key="4">
    <source>
        <dbReference type="Proteomes" id="UP000198432"/>
    </source>
</evidence>
<protein>
    <recommendedName>
        <fullName evidence="5">DKNYY family protein</fullName>
    </recommendedName>
</protein>
<dbReference type="OrthoDB" id="655382at2"/>
<feature type="coiled-coil region" evidence="1">
    <location>
        <begin position="206"/>
        <end position="237"/>
    </location>
</feature>
<keyword evidence="4" id="KW-1185">Reference proteome</keyword>
<dbReference type="EMBL" id="FZOQ01000007">
    <property type="protein sequence ID" value="SNS50749.1"/>
    <property type="molecule type" value="Genomic_DNA"/>
</dbReference>
<evidence type="ECO:0000256" key="1">
    <source>
        <dbReference type="SAM" id="Coils"/>
    </source>
</evidence>
<dbReference type="AlphaFoldDB" id="A0A239F1I1"/>
<keyword evidence="1" id="KW-0175">Coiled coil</keyword>
<dbReference type="Proteomes" id="UP000198432">
    <property type="component" value="Unassembled WGS sequence"/>
</dbReference>
<feature type="chain" id="PRO_5012579572" description="DKNYY family protein" evidence="2">
    <location>
        <begin position="26"/>
        <end position="252"/>
    </location>
</feature>
<feature type="signal peptide" evidence="2">
    <location>
        <begin position="1"/>
        <end position="25"/>
    </location>
</feature>
<keyword evidence="2" id="KW-0732">Signal</keyword>
<accession>A0A239F1I1</accession>
<organism evidence="3 4">
    <name type="scientific">Pontibacter ummariensis</name>
    <dbReference type="NCBI Taxonomy" id="1610492"/>
    <lineage>
        <taxon>Bacteria</taxon>
        <taxon>Pseudomonadati</taxon>
        <taxon>Bacteroidota</taxon>
        <taxon>Cytophagia</taxon>
        <taxon>Cytophagales</taxon>
        <taxon>Hymenobacteraceae</taxon>
        <taxon>Pontibacter</taxon>
    </lineage>
</organism>
<reference evidence="4" key="1">
    <citation type="submission" date="2017-06" db="EMBL/GenBank/DDBJ databases">
        <authorList>
            <person name="Varghese N."/>
            <person name="Submissions S."/>
        </authorList>
    </citation>
    <scope>NUCLEOTIDE SEQUENCE [LARGE SCALE GENOMIC DNA]</scope>
    <source>
        <strain evidence="4">NKM1</strain>
    </source>
</reference>
<evidence type="ECO:0000256" key="2">
    <source>
        <dbReference type="SAM" id="SignalP"/>
    </source>
</evidence>
<gene>
    <name evidence="3" type="ORF">SAMN06296052_107180</name>
</gene>
<proteinExistence type="predicted"/>
<name>A0A239F1I1_9BACT</name>
<evidence type="ECO:0008006" key="5">
    <source>
        <dbReference type="Google" id="ProtNLM"/>
    </source>
</evidence>
<sequence>MKIRILLGLLSLCSGLSIAPSFAQAVEPDTAFLRSAVKNAVALYRQSIGKQAHLYNGLEYVDHRKHYFEGHQFLDSNEFSQGAVFYEGGWYEQVPMLYDLVTDEIVIKHEDSGLKQRLISEKVDTFSLYGHTFVRLGKDKSSSTSLPPGFYDLIHSNKTKVLVKRTKSPQQKATSTGMEGWFDAGEKYYVWKEGTYTQVSRKGSVLKVFEDRKKALQKHLRAQKIKYRKNREEAIRELASFYDGLEAQTSAE</sequence>
<dbReference type="RefSeq" id="WP_089319060.1">
    <property type="nucleotide sequence ID" value="NZ_FZOQ01000007.1"/>
</dbReference>
<evidence type="ECO:0000313" key="3">
    <source>
        <dbReference type="EMBL" id="SNS50749.1"/>
    </source>
</evidence>